<dbReference type="InterPro" id="IPR012337">
    <property type="entry name" value="RNaseH-like_sf"/>
</dbReference>
<evidence type="ECO:0000313" key="5">
    <source>
        <dbReference type="RefSeq" id="XP_022970213.1"/>
    </source>
</evidence>
<dbReference type="GeneID" id="111469173"/>
<dbReference type="PANTHER" id="PTHR32166:SF115">
    <property type="entry name" value="DUF659 DOMAIN-CONTAINING PROTEIN"/>
    <property type="match status" value="1"/>
</dbReference>
<sequence>MASTNSPPNIDSSELTEDLATKALNKRYECLVTVRTKAIKGKGAWYWAHLEPVLIRNPSNSLPKAVKLKCSLCDSVFSASNPSRTASEHLKRGTCPNLSSISLSNVSASPLPISSIPSPTFHNHKKRSSPMNAPILTSSYQVHSLAMIEPTRSYAPLISSPRTPVAQNPRLSQHQLVLSGGKDDLGALEMLENSVKKLKSPHASPGPRLSKEQIDSAIELLTDWLIESCGSVSLSCLEHPKFKALLSQLGLPSIPRTDILGARLDSKFEEAKADSEARIRDAASFQIASDGWKNKNCCGEESVVKFMVNLPNGSTVFQKALFTGGLVSSKYAEEVILDTVNEICGSDLQKCVGIIADKYKAKALRNLEIKYHWMVNLSCQLQGFISLIKDFNKELPLFRVVTENCLKVANFVSTKSQVRNCLNKYKVQELEGHLLFHVPSPNCDTSKNFSPVYAMLDDLLSCAHVLQLVVLDESYKLACMEDSLATEVSSLIQNERFWDEVEAVNSFVKMIRGMTREIEAERPLIGQCLPLWEELRSKVKEWCAKYSIAEEPVEKIIEKRFRKNYHPAWSAAFILDPLYLRRDINGKYLPPFKCLSQEQEKDVDSLVNRLVSREEAHVAFMELMKWRSEGLDPLYAQAVQVKQRDPLTGKMKIANPQSRRLVWETCLSEFKTLAKVALRLIFLHSTSCGYKCKCSIMNLVCSHRHSRVGLEKAQKMVFVAAHAKLERGDFSNEGDKDAELFSMADGENDMLNEVFSDAPSIIVVDMFDQTEPELSEVNLGLGIISLQLKMHFTDGIPDISSSVPVCHFLSPTVWSGCLSQCCCRCHSQRKDIYKNGPLCEIST</sequence>
<dbReference type="Proteomes" id="UP000504608">
    <property type="component" value="Unplaced"/>
</dbReference>
<keyword evidence="2" id="KW-1185">Reference proteome</keyword>
<dbReference type="OrthoDB" id="1873691at2759"/>
<feature type="domain" description="DUF7963" evidence="1">
    <location>
        <begin position="16"/>
        <end position="98"/>
    </location>
</feature>
<accession>A0A6J1I003</accession>
<dbReference type="KEGG" id="cmax:111469173"/>
<dbReference type="SUPFAM" id="SSF53098">
    <property type="entry name" value="Ribonuclease H-like"/>
    <property type="match status" value="1"/>
</dbReference>
<evidence type="ECO:0000313" key="4">
    <source>
        <dbReference type="RefSeq" id="XP_022970212.1"/>
    </source>
</evidence>
<evidence type="ECO:0000259" key="1">
    <source>
        <dbReference type="Pfam" id="PF25908"/>
    </source>
</evidence>
<organism evidence="2 3">
    <name type="scientific">Cucurbita maxima</name>
    <name type="common">Pumpkin</name>
    <name type="synonym">Winter squash</name>
    <dbReference type="NCBI Taxonomy" id="3661"/>
    <lineage>
        <taxon>Eukaryota</taxon>
        <taxon>Viridiplantae</taxon>
        <taxon>Streptophyta</taxon>
        <taxon>Embryophyta</taxon>
        <taxon>Tracheophyta</taxon>
        <taxon>Spermatophyta</taxon>
        <taxon>Magnoliopsida</taxon>
        <taxon>eudicotyledons</taxon>
        <taxon>Gunneridae</taxon>
        <taxon>Pentapetalae</taxon>
        <taxon>rosids</taxon>
        <taxon>fabids</taxon>
        <taxon>Cucurbitales</taxon>
        <taxon>Cucurbitaceae</taxon>
        <taxon>Cucurbiteae</taxon>
        <taxon>Cucurbita</taxon>
    </lineage>
</organism>
<dbReference type="RefSeq" id="XP_022970211.1">
    <property type="nucleotide sequence ID" value="XM_023114443.1"/>
</dbReference>
<name>A0A6J1I003_CUCMA</name>
<gene>
    <name evidence="3 4 5" type="primary">LOC111469173</name>
</gene>
<dbReference type="RefSeq" id="XP_022970213.1">
    <property type="nucleotide sequence ID" value="XM_023114445.1"/>
</dbReference>
<dbReference type="InterPro" id="IPR058269">
    <property type="entry name" value="DUF7963"/>
</dbReference>
<evidence type="ECO:0000313" key="2">
    <source>
        <dbReference type="Proteomes" id="UP000504608"/>
    </source>
</evidence>
<evidence type="ECO:0000313" key="3">
    <source>
        <dbReference type="RefSeq" id="XP_022970211.1"/>
    </source>
</evidence>
<dbReference type="AlphaFoldDB" id="A0A6J1I003"/>
<proteinExistence type="predicted"/>
<reference evidence="3 4" key="1">
    <citation type="submission" date="2025-04" db="UniProtKB">
        <authorList>
            <consortium name="RefSeq"/>
        </authorList>
    </citation>
    <scope>IDENTIFICATION</scope>
    <source>
        <tissue evidence="3 4">Young leaves</tissue>
    </source>
</reference>
<dbReference type="RefSeq" id="XP_022970212.1">
    <property type="nucleotide sequence ID" value="XM_023114444.1"/>
</dbReference>
<dbReference type="PANTHER" id="PTHR32166">
    <property type="entry name" value="OSJNBA0013A04.12 PROTEIN"/>
    <property type="match status" value="1"/>
</dbReference>
<dbReference type="Pfam" id="PF25908">
    <property type="entry name" value="DUF7963"/>
    <property type="match status" value="1"/>
</dbReference>
<protein>
    <submittedName>
        <fullName evidence="3 4">Uncharacterized protein LOC111469173 isoform X1</fullName>
    </submittedName>
</protein>